<evidence type="ECO:0000256" key="4">
    <source>
        <dbReference type="ARBA" id="ARBA00022679"/>
    </source>
</evidence>
<proteinExistence type="inferred from homology"/>
<accession>A0A0G1U806</accession>
<name>A0A0G1U806_9BACT</name>
<dbReference type="EC" id="2.8.1.7" evidence="3"/>
<evidence type="ECO:0000259" key="11">
    <source>
        <dbReference type="Pfam" id="PF00266"/>
    </source>
</evidence>
<dbReference type="EMBL" id="LCPB01000005">
    <property type="protein sequence ID" value="KKU90209.1"/>
    <property type="molecule type" value="Genomic_DNA"/>
</dbReference>
<evidence type="ECO:0000256" key="3">
    <source>
        <dbReference type="ARBA" id="ARBA00012239"/>
    </source>
</evidence>
<keyword evidence="8" id="KW-0411">Iron-sulfur</keyword>
<dbReference type="InterPro" id="IPR015421">
    <property type="entry name" value="PyrdxlP-dep_Trfase_major"/>
</dbReference>
<dbReference type="InterPro" id="IPR015424">
    <property type="entry name" value="PyrdxlP-dep_Trfase"/>
</dbReference>
<comment type="caution">
    <text evidence="12">The sequence shown here is derived from an EMBL/GenBank/DDBJ whole genome shotgun (WGS) entry which is preliminary data.</text>
</comment>
<dbReference type="PANTHER" id="PTHR11601">
    <property type="entry name" value="CYSTEINE DESULFURYLASE FAMILY MEMBER"/>
    <property type="match status" value="1"/>
</dbReference>
<keyword evidence="7" id="KW-0408">Iron</keyword>
<dbReference type="Gene3D" id="3.90.1150.10">
    <property type="entry name" value="Aspartate Aminotransferase, domain 1"/>
    <property type="match status" value="1"/>
</dbReference>
<evidence type="ECO:0000256" key="8">
    <source>
        <dbReference type="ARBA" id="ARBA00023014"/>
    </source>
</evidence>
<dbReference type="InterPro" id="IPR000192">
    <property type="entry name" value="Aminotrans_V_dom"/>
</dbReference>
<organism evidence="12 13">
    <name type="scientific">Candidatus Wolfebacteria bacterium GW2011_GWA2_47_9b</name>
    <dbReference type="NCBI Taxonomy" id="1619005"/>
    <lineage>
        <taxon>Bacteria</taxon>
        <taxon>Candidatus Wolfeibacteriota</taxon>
    </lineage>
</organism>
<keyword evidence="5" id="KW-0479">Metal-binding</keyword>
<dbReference type="GO" id="GO:0031071">
    <property type="term" value="F:cysteine desulfurase activity"/>
    <property type="evidence" value="ECO:0007669"/>
    <property type="project" value="UniProtKB-EC"/>
</dbReference>
<dbReference type="InterPro" id="IPR016454">
    <property type="entry name" value="Cysteine_dSase"/>
</dbReference>
<evidence type="ECO:0000256" key="6">
    <source>
        <dbReference type="ARBA" id="ARBA00022898"/>
    </source>
</evidence>
<dbReference type="AlphaFoldDB" id="A0A0G1U806"/>
<sequence length="407" mass="44288">MQRIYLDNAATTPLDTEVKKAMEPYFDDIYGNPNSLHWFGQQARAAVDWARETIADAIGARFREVIFTGSATEANNLALRGAINKARPTFTALYGDKPMKVIVSAIEHDSVLDTARALEEEGVELVILPVDVNGFVDVQALADALDERTVIVSIMYANNEIGSVQPITEIAAQIAQFRSRENALPYYPLLHVDAVQAFQFLDCTVDMLGVDMMTLSGHKIYGPKGVGVLYARTMDSVTHMQDDRMHIISPRMTGGGQEFGMRSGTENVPAIVGFAKAVELAVARRTECADQIARLHSLFWEQLHGACPEVVLNSPHAGDAPYLPNIINIHIPGQKGGELLIALDLQGVAVSSGSACAARSATQSHVLRALGFSDERSRRSLRFSFGRHTTARDIDGCIAALVRILAA</sequence>
<dbReference type="PANTHER" id="PTHR11601:SF34">
    <property type="entry name" value="CYSTEINE DESULFURASE"/>
    <property type="match status" value="1"/>
</dbReference>
<dbReference type="PATRIC" id="fig|1619005.3.peg.296"/>
<evidence type="ECO:0000256" key="1">
    <source>
        <dbReference type="ARBA" id="ARBA00001933"/>
    </source>
</evidence>
<dbReference type="InterPro" id="IPR020578">
    <property type="entry name" value="Aminotrans_V_PyrdxlP_BS"/>
</dbReference>
<dbReference type="Pfam" id="PF00266">
    <property type="entry name" value="Aminotran_5"/>
    <property type="match status" value="1"/>
</dbReference>
<protein>
    <recommendedName>
        <fullName evidence="3">cysteine desulfurase</fullName>
        <ecNumber evidence="3">2.8.1.7</ecNumber>
    </recommendedName>
</protein>
<reference evidence="12 13" key="1">
    <citation type="journal article" date="2015" name="Nature">
        <title>rRNA introns, odd ribosomes, and small enigmatic genomes across a large radiation of phyla.</title>
        <authorList>
            <person name="Brown C.T."/>
            <person name="Hug L.A."/>
            <person name="Thomas B.C."/>
            <person name="Sharon I."/>
            <person name="Castelle C.J."/>
            <person name="Singh A."/>
            <person name="Wilkins M.J."/>
            <person name="Williams K.H."/>
            <person name="Banfield J.F."/>
        </authorList>
    </citation>
    <scope>NUCLEOTIDE SEQUENCE [LARGE SCALE GENOMIC DNA]</scope>
</reference>
<evidence type="ECO:0000256" key="2">
    <source>
        <dbReference type="ARBA" id="ARBA00006490"/>
    </source>
</evidence>
<dbReference type="Gene3D" id="3.40.640.10">
    <property type="entry name" value="Type I PLP-dependent aspartate aminotransferase-like (Major domain)"/>
    <property type="match status" value="1"/>
</dbReference>
<evidence type="ECO:0000256" key="9">
    <source>
        <dbReference type="ARBA" id="ARBA00050776"/>
    </source>
</evidence>
<evidence type="ECO:0000256" key="5">
    <source>
        <dbReference type="ARBA" id="ARBA00022723"/>
    </source>
</evidence>
<evidence type="ECO:0000256" key="7">
    <source>
        <dbReference type="ARBA" id="ARBA00023004"/>
    </source>
</evidence>
<comment type="cofactor">
    <cofactor evidence="1 10">
        <name>pyridoxal 5'-phosphate</name>
        <dbReference type="ChEBI" id="CHEBI:597326"/>
    </cofactor>
</comment>
<gene>
    <name evidence="12" type="ORF">UY19_C0005G0012</name>
</gene>
<dbReference type="GO" id="GO:0046872">
    <property type="term" value="F:metal ion binding"/>
    <property type="evidence" value="ECO:0007669"/>
    <property type="project" value="UniProtKB-KW"/>
</dbReference>
<dbReference type="Gene3D" id="1.10.260.50">
    <property type="match status" value="1"/>
</dbReference>
<dbReference type="GO" id="GO:0051536">
    <property type="term" value="F:iron-sulfur cluster binding"/>
    <property type="evidence" value="ECO:0007669"/>
    <property type="project" value="UniProtKB-KW"/>
</dbReference>
<feature type="domain" description="Aminotransferase class V" evidence="11">
    <location>
        <begin position="4"/>
        <end position="395"/>
    </location>
</feature>
<comment type="catalytic activity">
    <reaction evidence="9">
        <text>(sulfur carrier)-H + L-cysteine = (sulfur carrier)-SH + L-alanine</text>
        <dbReference type="Rhea" id="RHEA:43892"/>
        <dbReference type="Rhea" id="RHEA-COMP:14737"/>
        <dbReference type="Rhea" id="RHEA-COMP:14739"/>
        <dbReference type="ChEBI" id="CHEBI:29917"/>
        <dbReference type="ChEBI" id="CHEBI:35235"/>
        <dbReference type="ChEBI" id="CHEBI:57972"/>
        <dbReference type="ChEBI" id="CHEBI:64428"/>
        <dbReference type="EC" id="2.8.1.7"/>
    </reaction>
</comment>
<dbReference type="Proteomes" id="UP000033882">
    <property type="component" value="Unassembled WGS sequence"/>
</dbReference>
<evidence type="ECO:0000313" key="12">
    <source>
        <dbReference type="EMBL" id="KKU90209.1"/>
    </source>
</evidence>
<keyword evidence="6" id="KW-0663">Pyridoxal phosphate</keyword>
<comment type="similarity">
    <text evidence="2">Belongs to the class-V pyridoxal-phosphate-dependent aminotransferase family. NifS/IscS subfamily.</text>
</comment>
<dbReference type="InterPro" id="IPR015422">
    <property type="entry name" value="PyrdxlP-dep_Trfase_small"/>
</dbReference>
<keyword evidence="4" id="KW-0808">Transferase</keyword>
<evidence type="ECO:0000256" key="10">
    <source>
        <dbReference type="RuleBase" id="RU004504"/>
    </source>
</evidence>
<dbReference type="SUPFAM" id="SSF53383">
    <property type="entry name" value="PLP-dependent transferases"/>
    <property type="match status" value="1"/>
</dbReference>
<dbReference type="PIRSF" id="PIRSF005572">
    <property type="entry name" value="NifS"/>
    <property type="match status" value="1"/>
</dbReference>
<evidence type="ECO:0000313" key="13">
    <source>
        <dbReference type="Proteomes" id="UP000033882"/>
    </source>
</evidence>
<dbReference type="PROSITE" id="PS00595">
    <property type="entry name" value="AA_TRANSFER_CLASS_5"/>
    <property type="match status" value="1"/>
</dbReference>